<dbReference type="PANTHER" id="PTHR10695">
    <property type="entry name" value="DEPHOSPHO-COA KINASE-RELATED"/>
    <property type="match status" value="1"/>
</dbReference>
<keyword evidence="1 3" id="KW-0547">Nucleotide-binding</keyword>
<comment type="catalytic activity">
    <reaction evidence="3">
        <text>3'-dephospho-CoA + ATP = ADP + CoA + H(+)</text>
        <dbReference type="Rhea" id="RHEA:18245"/>
        <dbReference type="ChEBI" id="CHEBI:15378"/>
        <dbReference type="ChEBI" id="CHEBI:30616"/>
        <dbReference type="ChEBI" id="CHEBI:57287"/>
        <dbReference type="ChEBI" id="CHEBI:57328"/>
        <dbReference type="ChEBI" id="CHEBI:456216"/>
        <dbReference type="EC" id="2.7.1.24"/>
    </reaction>
</comment>
<dbReference type="PANTHER" id="PTHR10695:SF46">
    <property type="entry name" value="BIFUNCTIONAL COENZYME A SYNTHASE-RELATED"/>
    <property type="match status" value="1"/>
</dbReference>
<evidence type="ECO:0000256" key="2">
    <source>
        <dbReference type="ARBA" id="ARBA00022840"/>
    </source>
</evidence>
<organism evidence="5 6">
    <name type="scientific">Corynebacterium stationis</name>
    <dbReference type="NCBI Taxonomy" id="1705"/>
    <lineage>
        <taxon>Bacteria</taxon>
        <taxon>Bacillati</taxon>
        <taxon>Actinomycetota</taxon>
        <taxon>Actinomycetes</taxon>
        <taxon>Mycobacteriales</taxon>
        <taxon>Corynebacteriaceae</taxon>
        <taxon>Corynebacterium</taxon>
    </lineage>
</organism>
<proteinExistence type="inferred from homology"/>
<dbReference type="EC" id="2.7.1.24" evidence="3 4"/>
<evidence type="ECO:0000313" key="6">
    <source>
        <dbReference type="Proteomes" id="UP000076947"/>
    </source>
</evidence>
<evidence type="ECO:0000313" key="5">
    <source>
        <dbReference type="EMBL" id="OAH25789.1"/>
    </source>
</evidence>
<dbReference type="PROSITE" id="PS51219">
    <property type="entry name" value="DPCK"/>
    <property type="match status" value="1"/>
</dbReference>
<dbReference type="InterPro" id="IPR027417">
    <property type="entry name" value="P-loop_NTPase"/>
</dbReference>
<dbReference type="UniPathway" id="UPA00241">
    <property type="reaction ID" value="UER00356"/>
</dbReference>
<dbReference type="Pfam" id="PF01121">
    <property type="entry name" value="CoaE"/>
    <property type="match status" value="1"/>
</dbReference>
<dbReference type="Gene3D" id="3.40.50.300">
    <property type="entry name" value="P-loop containing nucleotide triphosphate hydrolases"/>
    <property type="match status" value="1"/>
</dbReference>
<accession>A0A177IAD6</accession>
<dbReference type="OrthoDB" id="9812943at2"/>
<comment type="caution">
    <text evidence="5">The sequence shown here is derived from an EMBL/GenBank/DDBJ whole genome shotgun (WGS) entry which is preliminary data.</text>
</comment>
<dbReference type="Proteomes" id="UP000076947">
    <property type="component" value="Unassembled WGS sequence"/>
</dbReference>
<dbReference type="NCBIfam" id="TIGR00152">
    <property type="entry name" value="dephospho-CoA kinase"/>
    <property type="match status" value="1"/>
</dbReference>
<gene>
    <name evidence="3" type="primary">coaE</name>
    <name evidence="5" type="ORF">AYJ05_10350</name>
</gene>
<dbReference type="AlphaFoldDB" id="A0A177IAD6"/>
<keyword evidence="2 3" id="KW-0067">ATP-binding</keyword>
<dbReference type="EMBL" id="LSTQ01000025">
    <property type="protein sequence ID" value="OAH25789.1"/>
    <property type="molecule type" value="Genomic_DNA"/>
</dbReference>
<feature type="binding site" evidence="3">
    <location>
        <begin position="11"/>
        <end position="16"/>
    </location>
    <ligand>
        <name>ATP</name>
        <dbReference type="ChEBI" id="CHEBI:30616"/>
    </ligand>
</feature>
<keyword evidence="3 5" id="KW-0418">Kinase</keyword>
<keyword evidence="3" id="KW-0808">Transferase</keyword>
<evidence type="ECO:0000256" key="1">
    <source>
        <dbReference type="ARBA" id="ARBA00022741"/>
    </source>
</evidence>
<protein>
    <recommendedName>
        <fullName evidence="3 4">Dephospho-CoA kinase</fullName>
        <ecNumber evidence="3 4">2.7.1.24</ecNumber>
    </recommendedName>
    <alternativeName>
        <fullName evidence="3">Dephosphocoenzyme A kinase</fullName>
    </alternativeName>
</protein>
<dbReference type="HAMAP" id="MF_00376">
    <property type="entry name" value="Dephospho_CoA_kinase"/>
    <property type="match status" value="1"/>
</dbReference>
<sequence length="199" mass="22052">MKIIGLTGGIGSGKSTVAQLFVDEGFPLVDADKVAREIVEPGQPALQELADVFGADIITATGELDRQLLAQRAFVDKEHTEQINAITHPKIQARTQELFDGYREQGVEAVIYDMPLLVDNGLDRAMDWVIVVDVSPEERVRRLVEYRGMDEEDARRRMKSQIPDGLRLASADSVIDNNAAEENLKPQVDQLISDAPWLA</sequence>
<comment type="pathway">
    <text evidence="3">Cofactor biosynthesis; coenzyme A biosynthesis; CoA from (R)-pantothenate: step 5/5.</text>
</comment>
<dbReference type="CDD" id="cd02022">
    <property type="entry name" value="DPCK"/>
    <property type="match status" value="1"/>
</dbReference>
<dbReference type="InterPro" id="IPR001977">
    <property type="entry name" value="Depp_CoAkinase"/>
</dbReference>
<dbReference type="SUPFAM" id="SSF52540">
    <property type="entry name" value="P-loop containing nucleoside triphosphate hydrolases"/>
    <property type="match status" value="1"/>
</dbReference>
<evidence type="ECO:0000256" key="4">
    <source>
        <dbReference type="NCBIfam" id="TIGR00152"/>
    </source>
</evidence>
<reference evidence="6" key="1">
    <citation type="submission" date="2016-02" db="EMBL/GenBank/DDBJ databases">
        <authorList>
            <person name="Kaur G."/>
            <person name="Nair G.R."/>
            <person name="Mayilraj S."/>
        </authorList>
    </citation>
    <scope>NUCLEOTIDE SEQUENCE [LARGE SCALE GENOMIC DNA]</scope>
    <source>
        <strain evidence="6">GA-15</strain>
    </source>
</reference>
<comment type="function">
    <text evidence="3">Catalyzes the phosphorylation of the 3'-hydroxyl group of dephosphocoenzyme A to form coenzyme A.</text>
</comment>
<keyword evidence="3" id="KW-0963">Cytoplasm</keyword>
<dbReference type="GO" id="GO:0005737">
    <property type="term" value="C:cytoplasm"/>
    <property type="evidence" value="ECO:0007669"/>
    <property type="project" value="UniProtKB-SubCell"/>
</dbReference>
<dbReference type="GO" id="GO:0015937">
    <property type="term" value="P:coenzyme A biosynthetic process"/>
    <property type="evidence" value="ECO:0007669"/>
    <property type="project" value="UniProtKB-UniRule"/>
</dbReference>
<name>A0A177IAD6_9CORY</name>
<comment type="subcellular location">
    <subcellularLocation>
        <location evidence="3">Cytoplasm</location>
    </subcellularLocation>
</comment>
<keyword evidence="6" id="KW-1185">Reference proteome</keyword>
<dbReference type="NCBIfam" id="NF002879">
    <property type="entry name" value="PRK03333.1"/>
    <property type="match status" value="1"/>
</dbReference>
<comment type="similarity">
    <text evidence="3">Belongs to the CoaE family.</text>
</comment>
<dbReference type="GO" id="GO:0005524">
    <property type="term" value="F:ATP binding"/>
    <property type="evidence" value="ECO:0007669"/>
    <property type="project" value="UniProtKB-UniRule"/>
</dbReference>
<dbReference type="GO" id="GO:0004140">
    <property type="term" value="F:dephospho-CoA kinase activity"/>
    <property type="evidence" value="ECO:0007669"/>
    <property type="project" value="UniProtKB-UniRule"/>
</dbReference>
<dbReference type="STRING" id="1705.CA21670_06525"/>
<keyword evidence="3" id="KW-0173">Coenzyme A biosynthesis</keyword>
<dbReference type="RefSeq" id="WP_066840683.1">
    <property type="nucleotide sequence ID" value="NZ_LSTQ01000025.1"/>
</dbReference>
<evidence type="ECO:0000256" key="3">
    <source>
        <dbReference type="HAMAP-Rule" id="MF_00376"/>
    </source>
</evidence>